<evidence type="ECO:0000313" key="1">
    <source>
        <dbReference type="EMBL" id="MBB6549624.1"/>
    </source>
</evidence>
<gene>
    <name evidence="1" type="ORF">HD593_004419</name>
</gene>
<sequence>MKLRLVDHTYLAPIRNGVHLVTPAGPVTLTGASIARWVEALAPHLDGRSSLDEITAGLPPAHADLARSILTQLRDAGVVREIAAEPAPSCGDDEQDGGFAAEVAFIESHRDGARAAFARFRDLSVAVANDGLAADPLPEAIAASLRASGAAQVRVCDADGLGEEDLWSLDVLLLTSALDRAAERARFADRAARDGLAVGHVLRDGTDVWYVPVRVAKDDALVTVRPESLRARLRRAPRAPEAITGVHVEVAAAQVGRAVFRWATGTADPRHTSRPARLGPDLITSRHHCLPHPYELPAAAPAPDAVLTRVDHLRSRPAEDAQEFSDAAVRAADELFGPFRFLPDDSAAQSPLHVSEAEVSVLAPRPGASVRAVGFAYADTRIEAARRALARYAALTVDPRRLVDSGGAALAAADAEPAALYAALHTALYAAGAAGAPGGFAIAYDLAAGAPVRLAAARAFPRLAGQRAAAGEGFGATWDEAVARGLCTHWTRDANLIDDPAGRLVTADPAGLDAVGRRCFTLLAELGELPEVHDHGGRFGVTSLSFHRGGTEVARAAGTASSAWTRGLLETLFSVQQRIHAGRPRPSAAAHPARATTMRLDPGHVIDPDGVAAALAATGRRAVVLPLDHDPAVAAIAPLSLRVAIAGPHDLCQA</sequence>
<protein>
    <recommendedName>
        <fullName evidence="3">YcaO domain-containing protein</fullName>
    </recommendedName>
</protein>
<proteinExistence type="predicted"/>
<dbReference type="Gene3D" id="3.90.930.60">
    <property type="match status" value="1"/>
</dbReference>
<dbReference type="RefSeq" id="WP_185104016.1">
    <property type="nucleotide sequence ID" value="NZ_JACHMI010000001.1"/>
</dbReference>
<accession>A0A7X0NU18</accession>
<dbReference type="EMBL" id="JACHMI010000001">
    <property type="protein sequence ID" value="MBB6549624.1"/>
    <property type="molecule type" value="Genomic_DNA"/>
</dbReference>
<reference evidence="1 2" key="1">
    <citation type="submission" date="2020-08" db="EMBL/GenBank/DDBJ databases">
        <title>Sequencing the genomes of 1000 actinobacteria strains.</title>
        <authorList>
            <person name="Klenk H.-P."/>
        </authorList>
    </citation>
    <scope>NUCLEOTIDE SEQUENCE [LARGE SCALE GENOMIC DNA]</scope>
    <source>
        <strain evidence="1 2">DSM 43768</strain>
    </source>
</reference>
<evidence type="ECO:0000313" key="2">
    <source>
        <dbReference type="Proteomes" id="UP000565579"/>
    </source>
</evidence>
<organism evidence="1 2">
    <name type="scientific">Nonomuraea rubra</name>
    <dbReference type="NCBI Taxonomy" id="46180"/>
    <lineage>
        <taxon>Bacteria</taxon>
        <taxon>Bacillati</taxon>
        <taxon>Actinomycetota</taxon>
        <taxon>Actinomycetes</taxon>
        <taxon>Streptosporangiales</taxon>
        <taxon>Streptosporangiaceae</taxon>
        <taxon>Nonomuraea</taxon>
    </lineage>
</organism>
<keyword evidence="2" id="KW-1185">Reference proteome</keyword>
<name>A0A7X0NU18_9ACTN</name>
<comment type="caution">
    <text evidence="1">The sequence shown here is derived from an EMBL/GenBank/DDBJ whole genome shotgun (WGS) entry which is preliminary data.</text>
</comment>
<dbReference type="Proteomes" id="UP000565579">
    <property type="component" value="Unassembled WGS sequence"/>
</dbReference>
<evidence type="ECO:0008006" key="3">
    <source>
        <dbReference type="Google" id="ProtNLM"/>
    </source>
</evidence>
<dbReference type="AlphaFoldDB" id="A0A7X0NU18"/>